<comment type="caution">
    <text evidence="3">The sequence shown here is derived from an EMBL/GenBank/DDBJ whole genome shotgun (WGS) entry which is preliminary data.</text>
</comment>
<dbReference type="Proteomes" id="UP000051017">
    <property type="component" value="Unassembled WGS sequence"/>
</dbReference>
<name>A0A0R2Q783_9ACTN</name>
<feature type="domain" description="LysM" evidence="2">
    <location>
        <begin position="32"/>
        <end position="76"/>
    </location>
</feature>
<feature type="signal peptide" evidence="1">
    <location>
        <begin position="1"/>
        <end position="27"/>
    </location>
</feature>
<dbReference type="SUPFAM" id="SSF54106">
    <property type="entry name" value="LysM domain"/>
    <property type="match status" value="1"/>
</dbReference>
<evidence type="ECO:0000256" key="1">
    <source>
        <dbReference type="SAM" id="SignalP"/>
    </source>
</evidence>
<gene>
    <name evidence="3" type="ORF">ABR75_04330</name>
</gene>
<dbReference type="SUPFAM" id="SSF53955">
    <property type="entry name" value="Lysozyme-like"/>
    <property type="match status" value="1"/>
</dbReference>
<dbReference type="InterPro" id="IPR036779">
    <property type="entry name" value="LysM_dom_sf"/>
</dbReference>
<reference evidence="3 4" key="1">
    <citation type="submission" date="2015-10" db="EMBL/GenBank/DDBJ databases">
        <title>Metagenome-Assembled Genomes uncover a global brackish microbiome.</title>
        <authorList>
            <person name="Hugerth L.W."/>
            <person name="Larsson J."/>
            <person name="Alneberg J."/>
            <person name="Lindh M.V."/>
            <person name="Legrand C."/>
            <person name="Pinhassi J."/>
            <person name="Andersson A.F."/>
        </authorList>
    </citation>
    <scope>NUCLEOTIDE SEQUENCE [LARGE SCALE GENOMIC DNA]</scope>
    <source>
        <strain evidence="3">BACL6 MAG-120924-bin43</strain>
    </source>
</reference>
<dbReference type="SMART" id="SM00257">
    <property type="entry name" value="LysM"/>
    <property type="match status" value="1"/>
</dbReference>
<dbReference type="AlphaFoldDB" id="A0A0R2Q783"/>
<protein>
    <recommendedName>
        <fullName evidence="2">LysM domain-containing protein</fullName>
    </recommendedName>
</protein>
<dbReference type="EMBL" id="LIBJ01000365">
    <property type="protein sequence ID" value="KRO46100.1"/>
    <property type="molecule type" value="Genomic_DNA"/>
</dbReference>
<proteinExistence type="predicted"/>
<keyword evidence="1" id="KW-0732">Signal</keyword>
<dbReference type="CDD" id="cd00118">
    <property type="entry name" value="LysM"/>
    <property type="match status" value="1"/>
</dbReference>
<dbReference type="InterPro" id="IPR043992">
    <property type="entry name" value="SLT_3"/>
</dbReference>
<dbReference type="InterPro" id="IPR023346">
    <property type="entry name" value="Lysozyme-like_dom_sf"/>
</dbReference>
<accession>A0A0R2Q783</accession>
<dbReference type="Gene3D" id="3.10.350.10">
    <property type="entry name" value="LysM domain"/>
    <property type="match status" value="1"/>
</dbReference>
<dbReference type="InterPro" id="IPR018392">
    <property type="entry name" value="LysM"/>
</dbReference>
<organism evidence="3 4">
    <name type="scientific">Acidimicrobiia bacterium BACL6 MAG-120924-bin43</name>
    <dbReference type="NCBI Taxonomy" id="1655583"/>
    <lineage>
        <taxon>Bacteria</taxon>
        <taxon>Bacillati</taxon>
        <taxon>Actinomycetota</taxon>
        <taxon>Acidimicrobiia</taxon>
        <taxon>acIV cluster</taxon>
    </lineage>
</organism>
<evidence type="ECO:0000259" key="2">
    <source>
        <dbReference type="PROSITE" id="PS51782"/>
    </source>
</evidence>
<sequence length="184" mass="20765">MVVRKKLVLLCAVALVCSVVSPQQVDAASCPRTYIAKRGDSWWAIAKKSSITLNRLLKLNGAKTSTKILIGGKVCVPGQPTPVATSPAIPKYTQAEVIQIIRDAWPDNLEERALFIAHRESRYQPRVINRSKCCYGLFQIYYRWHKSWLPEVGVTSANQLLDPRLNAVAAYRIYQRNNGWGPWK</sequence>
<dbReference type="Pfam" id="PF18896">
    <property type="entry name" value="SLT_3"/>
    <property type="match status" value="1"/>
</dbReference>
<dbReference type="Gene3D" id="1.10.530.10">
    <property type="match status" value="1"/>
</dbReference>
<dbReference type="Pfam" id="PF01476">
    <property type="entry name" value="LysM"/>
    <property type="match status" value="1"/>
</dbReference>
<evidence type="ECO:0000313" key="4">
    <source>
        <dbReference type="Proteomes" id="UP000051017"/>
    </source>
</evidence>
<dbReference type="PROSITE" id="PS51782">
    <property type="entry name" value="LYSM"/>
    <property type="match status" value="1"/>
</dbReference>
<evidence type="ECO:0000313" key="3">
    <source>
        <dbReference type="EMBL" id="KRO46100.1"/>
    </source>
</evidence>
<feature type="chain" id="PRO_5006422021" description="LysM domain-containing protein" evidence="1">
    <location>
        <begin position="28"/>
        <end position="184"/>
    </location>
</feature>